<dbReference type="GO" id="GO:0051056">
    <property type="term" value="P:regulation of small GTPase mediated signal transduction"/>
    <property type="evidence" value="ECO:0007669"/>
    <property type="project" value="UniProtKB-ARBA"/>
</dbReference>
<protein>
    <submittedName>
        <fullName evidence="4 6">RhoGAP</fullName>
    </submittedName>
</protein>
<dbReference type="SUPFAM" id="SSF103657">
    <property type="entry name" value="BAR/IMD domain-like"/>
    <property type="match status" value="1"/>
</dbReference>
<proteinExistence type="predicted"/>
<accession>A0A068WF26</accession>
<dbReference type="GO" id="GO:0007165">
    <property type="term" value="P:signal transduction"/>
    <property type="evidence" value="ECO:0007669"/>
    <property type="project" value="InterPro"/>
</dbReference>
<keyword evidence="1" id="KW-0343">GTPase activation</keyword>
<dbReference type="WBParaSite" id="EgrG_000610900">
    <property type="protein sequence ID" value="EgrG_000610900"/>
    <property type="gene ID" value="EgrG_000610900"/>
</dbReference>
<evidence type="ECO:0000259" key="3">
    <source>
        <dbReference type="PROSITE" id="PS50238"/>
    </source>
</evidence>
<reference evidence="6" key="3">
    <citation type="submission" date="2020-10" db="UniProtKB">
        <authorList>
            <consortium name="WormBaseParasite"/>
        </authorList>
    </citation>
    <scope>IDENTIFICATION</scope>
</reference>
<feature type="compositionally biased region" description="Polar residues" evidence="2">
    <location>
        <begin position="796"/>
        <end position="815"/>
    </location>
</feature>
<dbReference type="Gene3D" id="1.20.1270.60">
    <property type="entry name" value="Arfaptin homology (AH) domain/BAR domain"/>
    <property type="match status" value="1"/>
</dbReference>
<dbReference type="GO" id="GO:0005096">
    <property type="term" value="F:GTPase activator activity"/>
    <property type="evidence" value="ECO:0007669"/>
    <property type="project" value="UniProtKB-KW"/>
</dbReference>
<dbReference type="SMART" id="SM00324">
    <property type="entry name" value="RhoGAP"/>
    <property type="match status" value="1"/>
</dbReference>
<feature type="domain" description="Rho-GAP" evidence="3">
    <location>
        <begin position="503"/>
        <end position="706"/>
    </location>
</feature>
<dbReference type="OrthoDB" id="79452at2759"/>
<dbReference type="InterPro" id="IPR008936">
    <property type="entry name" value="Rho_GTPase_activation_prot"/>
</dbReference>
<reference evidence="4 5" key="1">
    <citation type="journal article" date="2013" name="Nature">
        <title>The genomes of four tapeworm species reveal adaptations to parasitism.</title>
        <authorList>
            <person name="Tsai I.J."/>
            <person name="Zarowiecki M."/>
            <person name="Holroyd N."/>
            <person name="Garciarrubio A."/>
            <person name="Sanchez-Flores A."/>
            <person name="Brooks K.L."/>
            <person name="Tracey A."/>
            <person name="Bobes R.J."/>
            <person name="Fragoso G."/>
            <person name="Sciutto E."/>
            <person name="Aslett M."/>
            <person name="Beasley H."/>
            <person name="Bennett H.M."/>
            <person name="Cai J."/>
            <person name="Camicia F."/>
            <person name="Clark R."/>
            <person name="Cucher M."/>
            <person name="De Silva N."/>
            <person name="Day T.A."/>
            <person name="Deplazes P."/>
            <person name="Estrada K."/>
            <person name="Fernandez C."/>
            <person name="Holland P.W."/>
            <person name="Hou J."/>
            <person name="Hu S."/>
            <person name="Huckvale T."/>
            <person name="Hung S.S."/>
            <person name="Kamenetzky L."/>
            <person name="Keane J.A."/>
            <person name="Kiss F."/>
            <person name="Koziol U."/>
            <person name="Lambert O."/>
            <person name="Liu K."/>
            <person name="Luo X."/>
            <person name="Luo Y."/>
            <person name="Macchiaroli N."/>
            <person name="Nichol S."/>
            <person name="Paps J."/>
            <person name="Parkinson J."/>
            <person name="Pouchkina-Stantcheva N."/>
            <person name="Riddiford N."/>
            <person name="Rosenzvit M."/>
            <person name="Salinas G."/>
            <person name="Wasmuth J.D."/>
            <person name="Zamanian M."/>
            <person name="Zheng Y."/>
            <person name="Cai X."/>
            <person name="Soberon X."/>
            <person name="Olson P.D."/>
            <person name="Laclette J.P."/>
            <person name="Brehm K."/>
            <person name="Berriman M."/>
            <person name="Garciarrubio A."/>
            <person name="Bobes R.J."/>
            <person name="Fragoso G."/>
            <person name="Sanchez-Flores A."/>
            <person name="Estrada K."/>
            <person name="Cevallos M.A."/>
            <person name="Morett E."/>
            <person name="Gonzalez V."/>
            <person name="Portillo T."/>
            <person name="Ochoa-Leyva A."/>
            <person name="Jose M.V."/>
            <person name="Sciutto E."/>
            <person name="Landa A."/>
            <person name="Jimenez L."/>
            <person name="Valdes V."/>
            <person name="Carrero J.C."/>
            <person name="Larralde C."/>
            <person name="Morales-Montor J."/>
            <person name="Limon-Lason J."/>
            <person name="Soberon X."/>
            <person name="Laclette J.P."/>
        </authorList>
    </citation>
    <scope>NUCLEOTIDE SEQUENCE [LARGE SCALE GENOMIC DNA]</scope>
</reference>
<feature type="region of interest" description="Disordered" evidence="2">
    <location>
        <begin position="887"/>
        <end position="949"/>
    </location>
</feature>
<feature type="region of interest" description="Disordered" evidence="2">
    <location>
        <begin position="795"/>
        <end position="863"/>
    </location>
</feature>
<reference evidence="4" key="2">
    <citation type="submission" date="2014-06" db="EMBL/GenBank/DDBJ databases">
        <authorList>
            <person name="Aslett M."/>
        </authorList>
    </citation>
    <scope>NUCLEOTIDE SEQUENCE</scope>
</reference>
<dbReference type="SUPFAM" id="SSF48350">
    <property type="entry name" value="GTPase activation domain, GAP"/>
    <property type="match status" value="1"/>
</dbReference>
<dbReference type="InterPro" id="IPR000198">
    <property type="entry name" value="RhoGAP_dom"/>
</dbReference>
<feature type="compositionally biased region" description="Basic and acidic residues" evidence="2">
    <location>
        <begin position="429"/>
        <end position="440"/>
    </location>
</feature>
<name>A0A068WF26_ECHGR</name>
<evidence type="ECO:0000256" key="2">
    <source>
        <dbReference type="SAM" id="MobiDB-lite"/>
    </source>
</evidence>
<evidence type="ECO:0000313" key="5">
    <source>
        <dbReference type="Proteomes" id="UP000492820"/>
    </source>
</evidence>
<dbReference type="AlphaFoldDB" id="A0A068WF26"/>
<evidence type="ECO:0000256" key="1">
    <source>
        <dbReference type="ARBA" id="ARBA00022468"/>
    </source>
</evidence>
<evidence type="ECO:0000313" key="4">
    <source>
        <dbReference type="EMBL" id="CDS18341.1"/>
    </source>
</evidence>
<feature type="region of interest" description="Disordered" evidence="2">
    <location>
        <begin position="429"/>
        <end position="452"/>
    </location>
</feature>
<dbReference type="CDD" id="cd00159">
    <property type="entry name" value="RhoGAP"/>
    <property type="match status" value="1"/>
</dbReference>
<dbReference type="PANTHER" id="PTHR15228">
    <property type="entry name" value="SPERMATHECAL PHYSIOLOGY VARIANT"/>
    <property type="match status" value="1"/>
</dbReference>
<feature type="compositionally biased region" description="Basic and acidic residues" evidence="2">
    <location>
        <begin position="912"/>
        <end position="921"/>
    </location>
</feature>
<dbReference type="Pfam" id="PF00620">
    <property type="entry name" value="RhoGAP"/>
    <property type="match status" value="1"/>
</dbReference>
<dbReference type="PROSITE" id="PS50238">
    <property type="entry name" value="RHOGAP"/>
    <property type="match status" value="1"/>
</dbReference>
<dbReference type="InterPro" id="IPR027267">
    <property type="entry name" value="AH/BAR_dom_sf"/>
</dbReference>
<dbReference type="Gene3D" id="1.10.555.10">
    <property type="entry name" value="Rho GTPase activation protein"/>
    <property type="match status" value="1"/>
</dbReference>
<evidence type="ECO:0000313" key="6">
    <source>
        <dbReference type="WBParaSite" id="EgrG_000610900"/>
    </source>
</evidence>
<dbReference type="InterPro" id="IPR051025">
    <property type="entry name" value="RhoGAP"/>
</dbReference>
<dbReference type="PANTHER" id="PTHR15228:SF25">
    <property type="entry name" value="F-BAR DOMAIN-CONTAINING PROTEIN"/>
    <property type="match status" value="1"/>
</dbReference>
<sequence>MAAADDTDRKIRGNIGDILIEYGDGITAEDKMLARKEKNAVDFVQNYSKLWCKCLKDTIRSLEKRAILENDCMRATAKVFQGLMTGVSATPEAPLSEEIIQFSRLIGEQAKETELHNTKRYRELIEVLKRQRTEFAKTREVLKAKWKADVKRMVDAESALFKAKSNYFKCCQTGVKLREDLATAQATLNDSQANLMAAATTTSLASPMPLPPINGAASGSPSTASAVTATTSVASASTDNGLDGSTSASSASASASIAYTSPSPVDPALMNAVVKHKAKVERLERQLGDNDKKEMELMYAYRESVDAANARLVELEKSRVEIICDTRLTVTKCDEVVSDSMAELISHLFVTRTKMLSNYEDVATKFQNYIPGQPYHRLLQEHVQSGTDVVLEKYQFEGYHDNPANAKDRGDASFGKFVSRFAQLYSKDTSEVADGRHSESDSEGEGEGVTQGSTTVLSSLVQFGSTLFRPDLKKTNLRGSKGARVSSVTAAAASTDLDPAHLAALEAAAETEYDNACYVLIQCINGIETQENGLQTHGIYRVPASKIKVAGVVEAIRAAQESGHSSVDLSGEYAITLASTLKTRLIQLPEPLLSYNLYDQFVDVGKALEAPDSGTIDEQAKRLHNLIGQLSSANQRVAGLLFHHLKRVSNYQSVNQMGAANLATMFGPTVLRRKPKFNVANMMEFIDNTWLMKAVELCINRAADVFGPSSEFTAAKLLKMICNRAVESKSVELLPAGPLERDTSLTPASFSSPPITAPTSAAISTAAAREAFFTSMKGEAAPTTQNFAENARKISVSKSEQTSPFSHDQKSAGSRTSEDFGKALPQYQSSTTLQPHKDFPPSNRSQESLQESSSGSIGGSTGSGLKRLISAKAQNLHQRLQNITSGCVESSTRAGRVFSPRKLLHSTSLRNSPKEAARKSADPTPQLSKESGSGKMLDVADYSYIDTGR</sequence>
<gene>
    <name evidence="4" type="ORF">EgrG_000610900</name>
</gene>
<organism evidence="4">
    <name type="scientific">Echinococcus granulosus</name>
    <name type="common">Hydatid tapeworm</name>
    <dbReference type="NCBI Taxonomy" id="6210"/>
    <lineage>
        <taxon>Eukaryota</taxon>
        <taxon>Metazoa</taxon>
        <taxon>Spiralia</taxon>
        <taxon>Lophotrochozoa</taxon>
        <taxon>Platyhelminthes</taxon>
        <taxon>Cestoda</taxon>
        <taxon>Eucestoda</taxon>
        <taxon>Cyclophyllidea</taxon>
        <taxon>Taeniidae</taxon>
        <taxon>Echinococcus</taxon>
        <taxon>Echinococcus granulosus group</taxon>
    </lineage>
</organism>
<feature type="compositionally biased region" description="Low complexity" evidence="2">
    <location>
        <begin position="845"/>
        <end position="855"/>
    </location>
</feature>
<dbReference type="EMBL" id="LK028578">
    <property type="protein sequence ID" value="CDS18341.1"/>
    <property type="molecule type" value="Genomic_DNA"/>
</dbReference>
<dbReference type="Proteomes" id="UP000492820">
    <property type="component" value="Unassembled WGS sequence"/>
</dbReference>